<evidence type="ECO:0000256" key="2">
    <source>
        <dbReference type="SAM" id="Phobius"/>
    </source>
</evidence>
<keyword evidence="2" id="KW-0812">Transmembrane</keyword>
<evidence type="ECO:0000313" key="4">
    <source>
        <dbReference type="Proteomes" id="UP000310108"/>
    </source>
</evidence>
<accession>A0A4U6XGN7</accession>
<evidence type="ECO:0000313" key="3">
    <source>
        <dbReference type="EMBL" id="TKW54871.1"/>
    </source>
</evidence>
<comment type="caution">
    <text evidence="3">The sequence shown here is derived from an EMBL/GenBank/DDBJ whole genome shotgun (WGS) entry which is preliminary data.</text>
</comment>
<gene>
    <name evidence="3" type="ORF">CTA1_23</name>
</gene>
<dbReference type="EMBL" id="PJEX01000119">
    <property type="protein sequence ID" value="TKW54871.1"/>
    <property type="molecule type" value="Genomic_DNA"/>
</dbReference>
<reference evidence="3 4" key="1">
    <citation type="journal article" date="2019" name="PLoS ONE">
        <title>Comparative genome analysis indicates high evolutionary potential of pathogenicity genes in Colletotrichum tanaceti.</title>
        <authorList>
            <person name="Lelwala R.V."/>
            <person name="Korhonen P.K."/>
            <person name="Young N.D."/>
            <person name="Scott J.B."/>
            <person name="Ades P.A."/>
            <person name="Gasser R.B."/>
            <person name="Taylor P.W.J."/>
        </authorList>
    </citation>
    <scope>NUCLEOTIDE SEQUENCE [LARGE SCALE GENOMIC DNA]</scope>
    <source>
        <strain evidence="3">BRIP57314</strain>
    </source>
</reference>
<keyword evidence="2" id="KW-0472">Membrane</keyword>
<dbReference type="Proteomes" id="UP000310108">
    <property type="component" value="Unassembled WGS sequence"/>
</dbReference>
<feature type="transmembrane region" description="Helical" evidence="2">
    <location>
        <begin position="217"/>
        <end position="239"/>
    </location>
</feature>
<feature type="compositionally biased region" description="Basic and acidic residues" evidence="1">
    <location>
        <begin position="421"/>
        <end position="432"/>
    </location>
</feature>
<proteinExistence type="predicted"/>
<feature type="region of interest" description="Disordered" evidence="1">
    <location>
        <begin position="412"/>
        <end position="442"/>
    </location>
</feature>
<sequence>MKVQQNLAELLVRVRSVGLGNEERVVDKAVVEEAVRLLLASLYLGRVLLVRLLIERGEEVLGMDTDGLGTLLSETERRDGEGLDAIRLDRAARVHNHVELLHDGVHIVGVAVTGHQARVEDLQTAVQHPGTSGTLGVTSEVLLEDTHDGVALLATEVTELLANDRGLVLVVGLGRGSVEGGDGKVVDGETPRGEGTAERSNLWVVLPEVVSQTAEDVLLLALGLLLDMLGAVLSVLLLVDLLALGLDGLDLVVEILEFRLLPLLDLLLAKLDLAPAVVDVEQRRGELAHVFTRGGKNSLTGGGNGTANLVGGSGSQSQDTVDGHAHVEGELGRHDKLDTATLGFHEAVTGRGGGAGHLARGAAVGNLVDSVAGRLHVGELVRALLTKVVETTDKHHAGLALHDGLVTNVDGLDSSGASTDRGLDGTRRRDQQHVNPGGHGVDEGLLENVVLDGLIQVTVSVHATEGAGTTHTGSDAVADLGNVHVLVELVGVCNTGRQQSLSNGHQDEEGNRIDLGHNVLGNTVSLGIPASRDLSGNKSVESEGLGDQEGGSLLHADNVLAGLGDLKDLDLVAVLTLELLGSLLGRLEGLKVLLDDDLMEELLLLGVVAAEELRLNQTNTRVLEDELLVLLLDVLVVDGLTSLGVDPAGVGSGLALDGTVVVLDETHDPGHLNAALERELAVGLHLPASARVTPRTNLGEAGDNNDFLKVDHTLEAVVEGSNLLLPVGEVGEIELDVGAGLNNSLLVEGLRVGAVDDLVLNGVLLADGTTNLAGVHDVLAELGHGLVEVRDELQPTVQVGEDRLALAKIDNGGGQETQEVEGHLLLREGTDAERLDTLGNDVVAAHETGATSPANDGTADGEVVTPVLGVPPVEQGLQGKLGLRVQTVVTKGAVVGGQGQDNLGGTGLEAAVGLLGLDAAENAEQVGQHDAVSELRARVDLVDLATVLGNGGKRNDEVQVPTETVLGVVDVVNQSLTVLLATLVEGHNNELRAAGTETGVHGLVVLGDFTRESAGGDNHLGTTADETLQDLSSDGTSTGTRHESVLASKADTVLGGLFERLQVVAGELLAVVPAVKALALEVQEGNGFDLALGSGGRLRLLGGAVIVGNDLVFVHGQGAKDVAVQVLDLELGRLGHLVLLLDELVDAAEVVLDLGAVAILGDLAALGHLLNIVLQLAAAGAGDFFVVEVSTGVDSGLGASGNGNVLVDGVGVEDLLAVLDKLFTELLGELVGLATLGGAVVNVVLHELDQRGVGAVHDADALADNLTVNGLEAAKDDVVVHVEGILARPVPGRVVGTSLEGAEDGLNAGGVEVAVLGGPEVKLGLEHLLGLLRVDVRLVTGAEVELEVPRKELELLLEQSTLVFGQGVNGGRVHHHATARGAGSSTSLWSRQADAGGHGVLLCDIVKESLGVAFRSQPSGRLHGESKQQSTVLSSAAKTPSRLKVFSRGRNVETTRHLGGDQARDQGLRLLSELTVEGGLHGRAKLVQRNIFRLLWC</sequence>
<name>A0A4U6XGN7_9PEZI</name>
<evidence type="ECO:0000256" key="1">
    <source>
        <dbReference type="SAM" id="MobiDB-lite"/>
    </source>
</evidence>
<keyword evidence="2" id="KW-1133">Transmembrane helix</keyword>
<protein>
    <submittedName>
        <fullName evidence="3">Uncharacterized protein</fullName>
    </submittedName>
</protein>
<keyword evidence="4" id="KW-1185">Reference proteome</keyword>
<organism evidence="3 4">
    <name type="scientific">Colletotrichum tanaceti</name>
    <dbReference type="NCBI Taxonomy" id="1306861"/>
    <lineage>
        <taxon>Eukaryota</taxon>
        <taxon>Fungi</taxon>
        <taxon>Dikarya</taxon>
        <taxon>Ascomycota</taxon>
        <taxon>Pezizomycotina</taxon>
        <taxon>Sordariomycetes</taxon>
        <taxon>Hypocreomycetidae</taxon>
        <taxon>Glomerellales</taxon>
        <taxon>Glomerellaceae</taxon>
        <taxon>Colletotrichum</taxon>
        <taxon>Colletotrichum destructivum species complex</taxon>
    </lineage>
</organism>